<dbReference type="PANTHER" id="PTHR42085:SF1">
    <property type="entry name" value="F-BOX DOMAIN-CONTAINING PROTEIN"/>
    <property type="match status" value="1"/>
</dbReference>
<proteinExistence type="predicted"/>
<keyword evidence="3" id="KW-1185">Reference proteome</keyword>
<evidence type="ECO:0008006" key="4">
    <source>
        <dbReference type="Google" id="ProtNLM"/>
    </source>
</evidence>
<gene>
    <name evidence="2" type="ORF">H2201_003535</name>
</gene>
<evidence type="ECO:0000256" key="1">
    <source>
        <dbReference type="SAM" id="MobiDB-lite"/>
    </source>
</evidence>
<dbReference type="Proteomes" id="UP001172684">
    <property type="component" value="Unassembled WGS sequence"/>
</dbReference>
<feature type="region of interest" description="Disordered" evidence="1">
    <location>
        <begin position="487"/>
        <end position="513"/>
    </location>
</feature>
<sequence>MTSVDQQIFLLHLPLELRNQVYGELFFPCEKEPLELIQDALGLARTAVRQIFPYDLSLRKKPSFDTAIISTCKQIQDEAEEVLYGTSSFNLMYQDWSDNVKVSYEFLESLAPRNRKRIRRIERKCYSESYRDTISLTDWKLFMTFLSRECPNLISLKLWGPGDRYEAPQWIESCQREKEWVQAILQIKTLKHFDVPVIKGGIIYQYPEFSGDFLPWLKSTLLQSAKDHPAAQLTQTDNVNRSPHQPFPLMRLPVAIRQRIYGHALLPPSKHVHPYIQPWYDQTTRNLIPLLRTCRQVREEVEDAFYSTAVFASLEPLKYDTGLLHFFRGTHGYQYWTQTDRRSVVKHHDGLPLRLRGLIRHVRVENAWCIRFDLLHFLAEGIKSLQTLTLVLDNDSVDDLNALFEGGMPRPWRYPQHRSSRISPGRRRYSKFWSTKMLRQLARVPGVRIMIAEGRALHPDARPYLETGLRGLYLSKEIDELEDWILDDEPLGGKDAEKTEPESNSDSESDTND</sequence>
<name>A0ABQ9NVC7_9PEZI</name>
<evidence type="ECO:0000313" key="2">
    <source>
        <dbReference type="EMBL" id="KAJ9666347.1"/>
    </source>
</evidence>
<feature type="compositionally biased region" description="Basic and acidic residues" evidence="1">
    <location>
        <begin position="491"/>
        <end position="501"/>
    </location>
</feature>
<accession>A0ABQ9NVC7</accession>
<evidence type="ECO:0000313" key="3">
    <source>
        <dbReference type="Proteomes" id="UP001172684"/>
    </source>
</evidence>
<dbReference type="EMBL" id="JAPDRL010000020">
    <property type="protein sequence ID" value="KAJ9666347.1"/>
    <property type="molecule type" value="Genomic_DNA"/>
</dbReference>
<feature type="compositionally biased region" description="Acidic residues" evidence="1">
    <location>
        <begin position="503"/>
        <end position="513"/>
    </location>
</feature>
<dbReference type="PANTHER" id="PTHR42085">
    <property type="entry name" value="F-BOX DOMAIN-CONTAINING PROTEIN"/>
    <property type="match status" value="1"/>
</dbReference>
<reference evidence="2" key="1">
    <citation type="submission" date="2022-10" db="EMBL/GenBank/DDBJ databases">
        <title>Culturing micro-colonial fungi from biological soil crusts in the Mojave desert and describing Neophaeococcomyces mojavensis, and introducing the new genera and species Taxawa tesnikishii.</title>
        <authorList>
            <person name="Kurbessoian T."/>
            <person name="Stajich J.E."/>
        </authorList>
    </citation>
    <scope>NUCLEOTIDE SEQUENCE</scope>
    <source>
        <strain evidence="2">TK_1</strain>
    </source>
</reference>
<dbReference type="InterPro" id="IPR038883">
    <property type="entry name" value="AN11006-like"/>
</dbReference>
<organism evidence="2 3">
    <name type="scientific">Coniosporium apollinis</name>
    <dbReference type="NCBI Taxonomy" id="61459"/>
    <lineage>
        <taxon>Eukaryota</taxon>
        <taxon>Fungi</taxon>
        <taxon>Dikarya</taxon>
        <taxon>Ascomycota</taxon>
        <taxon>Pezizomycotina</taxon>
        <taxon>Dothideomycetes</taxon>
        <taxon>Dothideomycetes incertae sedis</taxon>
        <taxon>Coniosporium</taxon>
    </lineage>
</organism>
<protein>
    <recommendedName>
        <fullName evidence="4">F-box domain-containing protein</fullName>
    </recommendedName>
</protein>
<comment type="caution">
    <text evidence="2">The sequence shown here is derived from an EMBL/GenBank/DDBJ whole genome shotgun (WGS) entry which is preliminary data.</text>
</comment>